<sequence length="159" mass="17028">MTEPEQLRHAVQRAIAEGSFCTLATSSAENRPHVVGVLYVAVDGILYVGTTRQSTKARNIAQNRRVAVCIPVAQHPGLPPLCVQFQGTAEICSVQDPRLAALMQAGRLDAIIGHDALAEPGICFLRITPGRRVAAYGIGVPLDELMRDPIHASRSVVLA</sequence>
<keyword evidence="1" id="KW-0560">Oxidoreductase</keyword>
<dbReference type="Proteomes" id="UP000321638">
    <property type="component" value="Unassembled WGS sequence"/>
</dbReference>
<keyword evidence="4" id="KW-1185">Reference proteome</keyword>
<dbReference type="GO" id="GO:0070967">
    <property type="term" value="F:coenzyme F420 binding"/>
    <property type="evidence" value="ECO:0007669"/>
    <property type="project" value="TreeGrafter"/>
</dbReference>
<comment type="caution">
    <text evidence="3">The sequence shown here is derived from an EMBL/GenBank/DDBJ whole genome shotgun (WGS) entry which is preliminary data.</text>
</comment>
<dbReference type="Gene3D" id="2.30.110.10">
    <property type="entry name" value="Electron Transport, Fmn-binding Protein, Chain A"/>
    <property type="match status" value="1"/>
</dbReference>
<dbReference type="InterPro" id="IPR011576">
    <property type="entry name" value="Pyridox_Oxase_N"/>
</dbReference>
<proteinExistence type="predicted"/>
<evidence type="ECO:0000313" key="3">
    <source>
        <dbReference type="EMBL" id="TXL70362.1"/>
    </source>
</evidence>
<dbReference type="InterPro" id="IPR052019">
    <property type="entry name" value="F420H2_bilvrd_red/Heme_oxyg"/>
</dbReference>
<dbReference type="OrthoDB" id="3697359at2"/>
<organism evidence="3 4">
    <name type="scientific">Vineibacter terrae</name>
    <dbReference type="NCBI Taxonomy" id="2586908"/>
    <lineage>
        <taxon>Bacteria</taxon>
        <taxon>Pseudomonadati</taxon>
        <taxon>Pseudomonadota</taxon>
        <taxon>Alphaproteobacteria</taxon>
        <taxon>Hyphomicrobiales</taxon>
        <taxon>Vineibacter</taxon>
    </lineage>
</organism>
<dbReference type="SUPFAM" id="SSF50475">
    <property type="entry name" value="FMN-binding split barrel"/>
    <property type="match status" value="1"/>
</dbReference>
<dbReference type="GO" id="GO:0005829">
    <property type="term" value="C:cytosol"/>
    <property type="evidence" value="ECO:0007669"/>
    <property type="project" value="TreeGrafter"/>
</dbReference>
<dbReference type="EMBL" id="VDUZ01000061">
    <property type="protein sequence ID" value="TXL70362.1"/>
    <property type="molecule type" value="Genomic_DNA"/>
</dbReference>
<dbReference type="PANTHER" id="PTHR35176">
    <property type="entry name" value="HEME OXYGENASE HI_0854-RELATED"/>
    <property type="match status" value="1"/>
</dbReference>
<accession>A0A5C8P9B9</accession>
<evidence type="ECO:0000256" key="1">
    <source>
        <dbReference type="ARBA" id="ARBA00023002"/>
    </source>
</evidence>
<dbReference type="RefSeq" id="WP_147851680.1">
    <property type="nucleotide sequence ID" value="NZ_VDUZ01000061.1"/>
</dbReference>
<protein>
    <submittedName>
        <fullName evidence="3">Pyridoxamine 5'-phosphate oxidase family protein</fullName>
    </submittedName>
</protein>
<dbReference type="AlphaFoldDB" id="A0A5C8P9B9"/>
<dbReference type="PANTHER" id="PTHR35176:SF6">
    <property type="entry name" value="HEME OXYGENASE HI_0854-RELATED"/>
    <property type="match status" value="1"/>
</dbReference>
<dbReference type="InterPro" id="IPR012349">
    <property type="entry name" value="Split_barrel_FMN-bd"/>
</dbReference>
<feature type="domain" description="Pyridoxamine 5'-phosphate oxidase N-terminal" evidence="2">
    <location>
        <begin position="8"/>
        <end position="102"/>
    </location>
</feature>
<reference evidence="3 4" key="1">
    <citation type="submission" date="2019-06" db="EMBL/GenBank/DDBJ databases">
        <title>New taxonomy in bacterial strain CC-CFT640, isolated from vineyard.</title>
        <authorList>
            <person name="Lin S.-Y."/>
            <person name="Tsai C.-F."/>
            <person name="Young C.-C."/>
        </authorList>
    </citation>
    <scope>NUCLEOTIDE SEQUENCE [LARGE SCALE GENOMIC DNA]</scope>
    <source>
        <strain evidence="3 4">CC-CFT640</strain>
    </source>
</reference>
<gene>
    <name evidence="3" type="ORF">FHP25_35130</name>
</gene>
<evidence type="ECO:0000313" key="4">
    <source>
        <dbReference type="Proteomes" id="UP000321638"/>
    </source>
</evidence>
<dbReference type="GO" id="GO:0016627">
    <property type="term" value="F:oxidoreductase activity, acting on the CH-CH group of donors"/>
    <property type="evidence" value="ECO:0007669"/>
    <property type="project" value="TreeGrafter"/>
</dbReference>
<evidence type="ECO:0000259" key="2">
    <source>
        <dbReference type="Pfam" id="PF01243"/>
    </source>
</evidence>
<name>A0A5C8P9B9_9HYPH</name>
<dbReference type="Pfam" id="PF01243">
    <property type="entry name" value="PNPOx_N"/>
    <property type="match status" value="1"/>
</dbReference>